<keyword evidence="2" id="KW-1185">Reference proteome</keyword>
<dbReference type="AlphaFoldDB" id="A0A7W8UED7"/>
<dbReference type="Proteomes" id="UP000585507">
    <property type="component" value="Unassembled WGS sequence"/>
</dbReference>
<gene>
    <name evidence="1" type="ORF">GGD55_004556</name>
</gene>
<evidence type="ECO:0000313" key="2">
    <source>
        <dbReference type="Proteomes" id="UP000585507"/>
    </source>
</evidence>
<name>A0A7W8UED7_9HYPH</name>
<accession>A0A7W8UED7</accession>
<dbReference type="RefSeq" id="WP_018329893.1">
    <property type="nucleotide sequence ID" value="NZ_JACHBK010000011.1"/>
</dbReference>
<comment type="caution">
    <text evidence="1">The sequence shown here is derived from an EMBL/GenBank/DDBJ whole genome shotgun (WGS) entry which is preliminary data.</text>
</comment>
<organism evidence="1 2">
    <name type="scientific">Rhizobium giardinii</name>
    <dbReference type="NCBI Taxonomy" id="56731"/>
    <lineage>
        <taxon>Bacteria</taxon>
        <taxon>Pseudomonadati</taxon>
        <taxon>Pseudomonadota</taxon>
        <taxon>Alphaproteobacteria</taxon>
        <taxon>Hyphomicrobiales</taxon>
        <taxon>Rhizobiaceae</taxon>
        <taxon>Rhizobium/Agrobacterium group</taxon>
        <taxon>Rhizobium</taxon>
    </lineage>
</organism>
<sequence>MIISDISVQSYAGLLKTINYFVTQARSAYWLLAPAGSGSVVAFLSAQRGAMVVMHDEEQGAGSGP</sequence>
<evidence type="ECO:0000313" key="1">
    <source>
        <dbReference type="EMBL" id="MBB5537835.1"/>
    </source>
</evidence>
<protein>
    <submittedName>
        <fullName evidence="1">Uncharacterized protein</fullName>
    </submittedName>
</protein>
<reference evidence="1 2" key="1">
    <citation type="submission" date="2020-08" db="EMBL/GenBank/DDBJ databases">
        <title>Genomic Encyclopedia of Type Strains, Phase IV (KMG-V): Genome sequencing to study the core and pangenomes of soil and plant-associated prokaryotes.</title>
        <authorList>
            <person name="Whitman W."/>
        </authorList>
    </citation>
    <scope>NUCLEOTIDE SEQUENCE [LARGE SCALE GENOMIC DNA]</scope>
    <source>
        <strain evidence="1 2">SEMIA 4084</strain>
    </source>
</reference>
<proteinExistence type="predicted"/>
<dbReference type="EMBL" id="JACHBK010000011">
    <property type="protein sequence ID" value="MBB5537835.1"/>
    <property type="molecule type" value="Genomic_DNA"/>
</dbReference>